<name>A0A246WSQ1_9BURK</name>
<comment type="caution">
    <text evidence="1">The sequence shown here is derived from an EMBL/GenBank/DDBJ whole genome shotgun (WGS) entry which is preliminary data.</text>
</comment>
<evidence type="ECO:0000313" key="2">
    <source>
        <dbReference type="Proteomes" id="UP000197596"/>
    </source>
</evidence>
<dbReference type="Proteomes" id="UP000197596">
    <property type="component" value="Unassembled WGS sequence"/>
</dbReference>
<proteinExistence type="predicted"/>
<accession>A0A246WSQ1</accession>
<organism evidence="1 2">
    <name type="scientific">Herbaspirillum robiniae</name>
    <dbReference type="NCBI Taxonomy" id="2014887"/>
    <lineage>
        <taxon>Bacteria</taxon>
        <taxon>Pseudomonadati</taxon>
        <taxon>Pseudomonadota</taxon>
        <taxon>Betaproteobacteria</taxon>
        <taxon>Burkholderiales</taxon>
        <taxon>Oxalobacteraceae</taxon>
        <taxon>Herbaspirillum</taxon>
    </lineage>
</organism>
<gene>
    <name evidence="1" type="ORF">CEJ42_11375</name>
</gene>
<protein>
    <submittedName>
        <fullName evidence="1">Uncharacterized protein</fullName>
    </submittedName>
</protein>
<dbReference type="AlphaFoldDB" id="A0A246WSQ1"/>
<sequence>MLESLGAAIPAFIPCLSLCKIFVESGELVSQSFVLRLQPRRRRIASERRLAVQEGHEQAFSTVDILGNRPGGSLCSQPFLEGRELLRILSDRVDFLYERRLPLLSIGMRIPCAGRMIFPHFSMLVERVLALFEQRKRIAAAPAAHPLHRRRRR</sequence>
<dbReference type="EMBL" id="NJGU01000005">
    <property type="protein sequence ID" value="OWY29432.1"/>
    <property type="molecule type" value="Genomic_DNA"/>
</dbReference>
<evidence type="ECO:0000313" key="1">
    <source>
        <dbReference type="EMBL" id="OWY29432.1"/>
    </source>
</evidence>
<reference evidence="1 2" key="1">
    <citation type="submission" date="2017-06" db="EMBL/GenBank/DDBJ databases">
        <title>Herbaspirillum phytohormonus sp. nov., isolated from the root nodule of Robinia pseudoacacia in lead-zinc mine.</title>
        <authorList>
            <person name="Fan M."/>
            <person name="Lin Y."/>
        </authorList>
    </citation>
    <scope>NUCLEOTIDE SEQUENCE [LARGE SCALE GENOMIC DNA]</scope>
    <source>
        <strain evidence="1 2">HZ10</strain>
    </source>
</reference>